<evidence type="ECO:0000313" key="2">
    <source>
        <dbReference type="Proteomes" id="UP001056120"/>
    </source>
</evidence>
<proteinExistence type="predicted"/>
<keyword evidence="2" id="KW-1185">Reference proteome</keyword>
<evidence type="ECO:0000313" key="1">
    <source>
        <dbReference type="EMBL" id="KAI3819404.1"/>
    </source>
</evidence>
<dbReference type="EMBL" id="CM042021">
    <property type="protein sequence ID" value="KAI3819404.1"/>
    <property type="molecule type" value="Genomic_DNA"/>
</dbReference>
<sequence length="279" mass="31823">MKEMEKLKAPHLEDIHLHIPVTVEEKKQSIEEIIINRKDMVLEVLMADNPNVHAKTLPFSTRLNPRIPDPVSPIQNAPFTSQDIDVSSIHDHSSGDVVIDQTAIGNSTTVLHDQIPIADPHSSENEDVSESHEADETWNSYTLECLKRTKSKWSGSEYCNAPITFFTMKKGNLCLEHYQQYNTKIQTVSLNYVVDDNVNRGDETVLNKKDNVDEQMDQGLKVDGRYNQLDFKSFKHYQKVQEFQGLKVGDQDEIDHAVDDGLDDGVHKHDCLEIVRKMD</sequence>
<reference evidence="1 2" key="2">
    <citation type="journal article" date="2022" name="Mol. Ecol. Resour.">
        <title>The genomes of chicory, endive, great burdock and yacon provide insights into Asteraceae paleo-polyploidization history and plant inulin production.</title>
        <authorList>
            <person name="Fan W."/>
            <person name="Wang S."/>
            <person name="Wang H."/>
            <person name="Wang A."/>
            <person name="Jiang F."/>
            <person name="Liu H."/>
            <person name="Zhao H."/>
            <person name="Xu D."/>
            <person name="Zhang Y."/>
        </authorList>
    </citation>
    <scope>NUCLEOTIDE SEQUENCE [LARGE SCALE GENOMIC DNA]</scope>
    <source>
        <strain evidence="2">cv. Yunnan</strain>
        <tissue evidence="1">Leaves</tissue>
    </source>
</reference>
<organism evidence="1 2">
    <name type="scientific">Smallanthus sonchifolius</name>
    <dbReference type="NCBI Taxonomy" id="185202"/>
    <lineage>
        <taxon>Eukaryota</taxon>
        <taxon>Viridiplantae</taxon>
        <taxon>Streptophyta</taxon>
        <taxon>Embryophyta</taxon>
        <taxon>Tracheophyta</taxon>
        <taxon>Spermatophyta</taxon>
        <taxon>Magnoliopsida</taxon>
        <taxon>eudicotyledons</taxon>
        <taxon>Gunneridae</taxon>
        <taxon>Pentapetalae</taxon>
        <taxon>asterids</taxon>
        <taxon>campanulids</taxon>
        <taxon>Asterales</taxon>
        <taxon>Asteraceae</taxon>
        <taxon>Asteroideae</taxon>
        <taxon>Heliantheae alliance</taxon>
        <taxon>Millerieae</taxon>
        <taxon>Smallanthus</taxon>
    </lineage>
</organism>
<gene>
    <name evidence="1" type="ORF">L1987_13238</name>
</gene>
<protein>
    <submittedName>
        <fullName evidence="1">Uncharacterized protein</fullName>
    </submittedName>
</protein>
<comment type="caution">
    <text evidence="1">The sequence shown here is derived from an EMBL/GenBank/DDBJ whole genome shotgun (WGS) entry which is preliminary data.</text>
</comment>
<name>A0ACB9JGD9_9ASTR</name>
<reference evidence="2" key="1">
    <citation type="journal article" date="2022" name="Mol. Ecol. Resour.">
        <title>The genomes of chicory, endive, great burdock and yacon provide insights into Asteraceae palaeo-polyploidization history and plant inulin production.</title>
        <authorList>
            <person name="Fan W."/>
            <person name="Wang S."/>
            <person name="Wang H."/>
            <person name="Wang A."/>
            <person name="Jiang F."/>
            <person name="Liu H."/>
            <person name="Zhao H."/>
            <person name="Xu D."/>
            <person name="Zhang Y."/>
        </authorList>
    </citation>
    <scope>NUCLEOTIDE SEQUENCE [LARGE SCALE GENOMIC DNA]</scope>
    <source>
        <strain evidence="2">cv. Yunnan</strain>
    </source>
</reference>
<dbReference type="Proteomes" id="UP001056120">
    <property type="component" value="Linkage Group LG04"/>
</dbReference>
<accession>A0ACB9JGD9</accession>